<evidence type="ECO:0000313" key="4">
    <source>
        <dbReference type="Proteomes" id="UP000077248"/>
    </source>
</evidence>
<proteinExistence type="predicted"/>
<sequence length="819" mass="91703">MLLASHGQNEEPTHAGYSVTMEQCSPIAAKTETSLAQLSTKLRQRTRVDYQSSVDVDNPVPIDHIANPRWKHGQLCWEARGRCAEDYKSKETKLLKELNQSRRESFSEVAISLFMIGKTPQKAKPMIIISSEDKRSREEAKRAIERSGILEDLNYKIGFLKYLPSGPIHSVAGSPSEVSGVYTADPSSCSPEASDSNSREDATSSSSNQPGFAVSSLAYYNPEQRLRTTAMPIYVKTAADRSRTATANMVYNGTVYKYITVSHVFSPWGASSIDSGEDDLGIPFDSDSEDEDHCNSETSQARGTISASLRVPTSRDSDIDSAKSHRSKISTMHNDSPDTAKDPPSELLRLGELSADDDFDKSADYAIITINDFKLQKQLANLALSNPNRITQMRAAEPKSSQVTAWTRRGAISGTLGNVPRVMRFSGSKRFQQIYEFAYKGVIENGDSGSLVIGESGKELYGMIVAASSSQTIAYVMAAKELIPSIDNTGRWRFMSPSDDRTEIDQSRETKSSNYSQTADDQRSAWTTHAEPTWDHRYQRYFHTVWDALYKMYYRTHYVEGQGWVFFDWLQVGLDNRPRMELEVIGARMDSVYHSNQIAGAASVMSTEGAPVRGSYDTNNPVPYEPLDQSFKVRHRDYFGEGRMFAILFTDADAHAPNYVTNYNSDLSHLSQSARAKYGELAHAQVRRFIVVKCRREFCYAVPVFTYNNRATTKPGVRPDEHAIAYSYGCSPQLVAGEQELQKGPIAIVMNADERPLSTASRIYFGIHHPIQYNVKVKDLGYVHSDWMATFSGYWKMEHMDAPEQGLEVTYDPTNHDTN</sequence>
<feature type="compositionally biased region" description="Basic and acidic residues" evidence="1">
    <location>
        <begin position="313"/>
        <end position="323"/>
    </location>
</feature>
<evidence type="ECO:0000259" key="2">
    <source>
        <dbReference type="Pfam" id="PF20233"/>
    </source>
</evidence>
<feature type="compositionally biased region" description="Polar residues" evidence="1">
    <location>
        <begin position="512"/>
        <end position="525"/>
    </location>
</feature>
<dbReference type="EMBL" id="KV441489">
    <property type="protein sequence ID" value="OAG16556.1"/>
    <property type="molecule type" value="Genomic_DNA"/>
</dbReference>
<dbReference type="KEGG" id="aalt:CC77DRAFT_1065011"/>
<dbReference type="GeneID" id="29114369"/>
<dbReference type="OMA" id="AYESMAN"/>
<organism evidence="3 4">
    <name type="scientific">Alternaria alternata</name>
    <name type="common">Alternaria rot fungus</name>
    <name type="synonym">Torula alternata</name>
    <dbReference type="NCBI Taxonomy" id="5599"/>
    <lineage>
        <taxon>Eukaryota</taxon>
        <taxon>Fungi</taxon>
        <taxon>Dikarya</taxon>
        <taxon>Ascomycota</taxon>
        <taxon>Pezizomycotina</taxon>
        <taxon>Dothideomycetes</taxon>
        <taxon>Pleosporomycetidae</taxon>
        <taxon>Pleosporales</taxon>
        <taxon>Pleosporineae</taxon>
        <taxon>Pleosporaceae</taxon>
        <taxon>Alternaria</taxon>
        <taxon>Alternaria sect. Alternaria</taxon>
        <taxon>Alternaria alternata complex</taxon>
    </lineage>
</organism>
<feature type="compositionally biased region" description="Polar residues" evidence="1">
    <location>
        <begin position="185"/>
        <end position="196"/>
    </location>
</feature>
<evidence type="ECO:0000313" key="3">
    <source>
        <dbReference type="EMBL" id="OAG16556.1"/>
    </source>
</evidence>
<dbReference type="AlphaFoldDB" id="A0A177DAK5"/>
<feature type="compositionally biased region" description="Acidic residues" evidence="1">
    <location>
        <begin position="282"/>
        <end position="292"/>
    </location>
</feature>
<dbReference type="Pfam" id="PF20233">
    <property type="entry name" value="DUF6590"/>
    <property type="match status" value="1"/>
</dbReference>
<dbReference type="STRING" id="5599.A0A177DAK5"/>
<protein>
    <recommendedName>
        <fullName evidence="2">DUF6590 domain-containing protein</fullName>
    </recommendedName>
</protein>
<dbReference type="RefSeq" id="XP_018381977.1">
    <property type="nucleotide sequence ID" value="XM_018528775.1"/>
</dbReference>
<name>A0A177DAK5_ALTAL</name>
<keyword evidence="4" id="KW-1185">Reference proteome</keyword>
<dbReference type="InterPro" id="IPR046497">
    <property type="entry name" value="DUF6590"/>
</dbReference>
<feature type="compositionally biased region" description="Polar residues" evidence="1">
    <location>
        <begin position="296"/>
        <end position="307"/>
    </location>
</feature>
<evidence type="ECO:0000256" key="1">
    <source>
        <dbReference type="SAM" id="MobiDB-lite"/>
    </source>
</evidence>
<feature type="region of interest" description="Disordered" evidence="1">
    <location>
        <begin position="497"/>
        <end position="525"/>
    </location>
</feature>
<dbReference type="Proteomes" id="UP000077248">
    <property type="component" value="Unassembled WGS sequence"/>
</dbReference>
<dbReference type="PANTHER" id="PTHR35391">
    <property type="entry name" value="C2H2-TYPE DOMAIN-CONTAINING PROTEIN-RELATED"/>
    <property type="match status" value="1"/>
</dbReference>
<gene>
    <name evidence="3" type="ORF">CC77DRAFT_1065011</name>
</gene>
<reference evidence="3 4" key="1">
    <citation type="submission" date="2016-05" db="EMBL/GenBank/DDBJ databases">
        <title>Comparative analysis of secretome profiles of manganese(II)-oxidizing ascomycete fungi.</title>
        <authorList>
            <consortium name="DOE Joint Genome Institute"/>
            <person name="Zeiner C.A."/>
            <person name="Purvine S.O."/>
            <person name="Zink E.M."/>
            <person name="Wu S."/>
            <person name="Pasa-Tolic L."/>
            <person name="Chaput D.L."/>
            <person name="Haridas S."/>
            <person name="Grigoriev I.V."/>
            <person name="Santelli C.M."/>
            <person name="Hansel C.M."/>
        </authorList>
    </citation>
    <scope>NUCLEOTIDE SEQUENCE [LARGE SCALE GENOMIC DNA]</scope>
    <source>
        <strain evidence="3 4">SRC1lrK2f</strain>
    </source>
</reference>
<feature type="compositionally biased region" description="Basic and acidic residues" evidence="1">
    <location>
        <begin position="335"/>
        <end position="344"/>
    </location>
</feature>
<dbReference type="PANTHER" id="PTHR35391:SF5">
    <property type="entry name" value="DUF6590 DOMAIN-CONTAINING PROTEIN"/>
    <property type="match status" value="1"/>
</dbReference>
<feature type="domain" description="DUF6590" evidence="2">
    <location>
        <begin position="637"/>
        <end position="791"/>
    </location>
</feature>
<feature type="region of interest" description="Disordered" evidence="1">
    <location>
        <begin position="282"/>
        <end position="345"/>
    </location>
</feature>
<accession>A0A177DAK5</accession>
<feature type="region of interest" description="Disordered" evidence="1">
    <location>
        <begin position="175"/>
        <end position="210"/>
    </location>
</feature>
<dbReference type="VEuPathDB" id="FungiDB:CC77DRAFT_1065011"/>
<feature type="compositionally biased region" description="Basic and acidic residues" evidence="1">
    <location>
        <begin position="498"/>
        <end position="511"/>
    </location>
</feature>